<evidence type="ECO:0000313" key="1">
    <source>
        <dbReference type="EMBL" id="KIJ44236.1"/>
    </source>
</evidence>
<feature type="non-terminal residue" evidence="1">
    <location>
        <position position="76"/>
    </location>
</feature>
<name>A0A0C9W034_SPHS4</name>
<dbReference type="AlphaFoldDB" id="A0A0C9W034"/>
<accession>A0A0C9W034</accession>
<reference evidence="1 2" key="1">
    <citation type="submission" date="2014-06" db="EMBL/GenBank/DDBJ databases">
        <title>Evolutionary Origins and Diversification of the Mycorrhizal Mutualists.</title>
        <authorList>
            <consortium name="DOE Joint Genome Institute"/>
            <consortium name="Mycorrhizal Genomics Consortium"/>
            <person name="Kohler A."/>
            <person name="Kuo A."/>
            <person name="Nagy L.G."/>
            <person name="Floudas D."/>
            <person name="Copeland A."/>
            <person name="Barry K.W."/>
            <person name="Cichocki N."/>
            <person name="Veneault-Fourrey C."/>
            <person name="LaButti K."/>
            <person name="Lindquist E.A."/>
            <person name="Lipzen A."/>
            <person name="Lundell T."/>
            <person name="Morin E."/>
            <person name="Murat C."/>
            <person name="Riley R."/>
            <person name="Ohm R."/>
            <person name="Sun H."/>
            <person name="Tunlid A."/>
            <person name="Henrissat B."/>
            <person name="Grigoriev I.V."/>
            <person name="Hibbett D.S."/>
            <person name="Martin F."/>
        </authorList>
    </citation>
    <scope>NUCLEOTIDE SEQUENCE [LARGE SCALE GENOMIC DNA]</scope>
    <source>
        <strain evidence="1 2">SS14</strain>
    </source>
</reference>
<gene>
    <name evidence="1" type="ORF">M422DRAFT_124028</name>
</gene>
<keyword evidence="2" id="KW-1185">Reference proteome</keyword>
<protein>
    <submittedName>
        <fullName evidence="1">Uncharacterized protein</fullName>
    </submittedName>
</protein>
<evidence type="ECO:0000313" key="2">
    <source>
        <dbReference type="Proteomes" id="UP000054279"/>
    </source>
</evidence>
<dbReference type="OrthoDB" id="413361at2759"/>
<dbReference type="Proteomes" id="UP000054279">
    <property type="component" value="Unassembled WGS sequence"/>
</dbReference>
<organism evidence="1 2">
    <name type="scientific">Sphaerobolus stellatus (strain SS14)</name>
    <dbReference type="NCBI Taxonomy" id="990650"/>
    <lineage>
        <taxon>Eukaryota</taxon>
        <taxon>Fungi</taxon>
        <taxon>Dikarya</taxon>
        <taxon>Basidiomycota</taxon>
        <taxon>Agaricomycotina</taxon>
        <taxon>Agaricomycetes</taxon>
        <taxon>Phallomycetidae</taxon>
        <taxon>Geastrales</taxon>
        <taxon>Sphaerobolaceae</taxon>
        <taxon>Sphaerobolus</taxon>
    </lineage>
</organism>
<dbReference type="EMBL" id="KN837118">
    <property type="protein sequence ID" value="KIJ44236.1"/>
    <property type="molecule type" value="Genomic_DNA"/>
</dbReference>
<dbReference type="HOGENOM" id="CLU_174997_0_0_1"/>
<feature type="non-terminal residue" evidence="1">
    <location>
        <position position="1"/>
    </location>
</feature>
<sequence>LEVIHSDVGGPVSPKSRDGKRYWISEALNNFLEWADDVQAYFKMELGTVNFSQNFQKLFQTDGGGEYFNKVFSAKL</sequence>
<proteinExistence type="predicted"/>